<dbReference type="AlphaFoldDB" id="S3DQN0"/>
<dbReference type="KEGG" id="glz:GLAREA_10020"/>
<dbReference type="GeneID" id="19469067"/>
<dbReference type="RefSeq" id="XP_008078261.1">
    <property type="nucleotide sequence ID" value="XM_008080070.1"/>
</dbReference>
<name>S3DQN0_GLAL2</name>
<dbReference type="PANTHER" id="PTHR24148:SF73">
    <property type="entry name" value="HET DOMAIN PROTEIN (AFU_ORTHOLOGUE AFUA_8G01020)"/>
    <property type="match status" value="1"/>
</dbReference>
<gene>
    <name evidence="2" type="ORF">GLAREA_10020</name>
</gene>
<proteinExistence type="predicted"/>
<dbReference type="OrthoDB" id="3526006at2759"/>
<reference evidence="2 3" key="1">
    <citation type="journal article" date="2013" name="BMC Genomics">
        <title>Genomics-driven discovery of the pneumocandin biosynthetic gene cluster in the fungus Glarea lozoyensis.</title>
        <authorList>
            <person name="Chen L."/>
            <person name="Yue Q."/>
            <person name="Zhang X."/>
            <person name="Xiang M."/>
            <person name="Wang C."/>
            <person name="Li S."/>
            <person name="Che Y."/>
            <person name="Ortiz-Lopez F.J."/>
            <person name="Bills G.F."/>
            <person name="Liu X."/>
            <person name="An Z."/>
        </authorList>
    </citation>
    <scope>NUCLEOTIDE SEQUENCE [LARGE SCALE GENOMIC DNA]</scope>
    <source>
        <strain evidence="3">ATCC 20868 / MF5171</strain>
    </source>
</reference>
<dbReference type="InterPro" id="IPR052895">
    <property type="entry name" value="HetReg/Transcr_Mod"/>
</dbReference>
<feature type="domain" description="Heterokaryon incompatibility" evidence="1">
    <location>
        <begin position="172"/>
        <end position="303"/>
    </location>
</feature>
<protein>
    <submittedName>
        <fullName evidence="2">Heterokaryon incompatibility protein</fullName>
    </submittedName>
</protein>
<evidence type="ECO:0000259" key="1">
    <source>
        <dbReference type="Pfam" id="PF06985"/>
    </source>
</evidence>
<dbReference type="EMBL" id="KE145356">
    <property type="protein sequence ID" value="EPE34326.1"/>
    <property type="molecule type" value="Genomic_DNA"/>
</dbReference>
<accession>S3DQN0</accession>
<organism evidence="2 3">
    <name type="scientific">Glarea lozoyensis (strain ATCC 20868 / MF5171)</name>
    <dbReference type="NCBI Taxonomy" id="1116229"/>
    <lineage>
        <taxon>Eukaryota</taxon>
        <taxon>Fungi</taxon>
        <taxon>Dikarya</taxon>
        <taxon>Ascomycota</taxon>
        <taxon>Pezizomycotina</taxon>
        <taxon>Leotiomycetes</taxon>
        <taxon>Helotiales</taxon>
        <taxon>Helotiaceae</taxon>
        <taxon>Glarea</taxon>
    </lineage>
</organism>
<evidence type="ECO:0000313" key="3">
    <source>
        <dbReference type="Proteomes" id="UP000016922"/>
    </source>
</evidence>
<dbReference type="Pfam" id="PF06985">
    <property type="entry name" value="HET"/>
    <property type="match status" value="1"/>
</dbReference>
<dbReference type="PANTHER" id="PTHR24148">
    <property type="entry name" value="ANKYRIN REPEAT DOMAIN-CONTAINING PROTEIN 39 HOMOLOG-RELATED"/>
    <property type="match status" value="1"/>
</dbReference>
<keyword evidence="3" id="KW-1185">Reference proteome</keyword>
<dbReference type="Proteomes" id="UP000016922">
    <property type="component" value="Unassembled WGS sequence"/>
</dbReference>
<dbReference type="HOGENOM" id="CLU_918459_0_0_1"/>
<evidence type="ECO:0000313" key="2">
    <source>
        <dbReference type="EMBL" id="EPE34326.1"/>
    </source>
</evidence>
<sequence length="303" mass="35826">MQISVPDKPNSLQSNKSYVYEPLIDIRLEEDVFYDYPPLQSEELEEEPIITEFEEETHNQPHQCAANDEFQRSQEGLRRKLKTKWNHAANKLHTRYDVEQNTGPGVDRQHLAEEHATPPIERDWDQIRLIELLPGGFKDSIMCRMHHLYIQDVGTSMWWSDVEYLEGKRPEYEALSYSWGESLSNDSIYINDRSFLVRSNLVTILRYLTKKNVSRMLWVDAICINQNDVAEKNVQVQRMVQIYRQASAMLVWLGEPTETSDMAFKTIENERNLKSWKNVTEARKRSLLCLSTEHSWWSRMWII</sequence>
<dbReference type="InterPro" id="IPR010730">
    <property type="entry name" value="HET"/>
</dbReference>